<dbReference type="InterPro" id="IPR015424">
    <property type="entry name" value="PyrdxlP-dep_Trfase"/>
</dbReference>
<evidence type="ECO:0000313" key="7">
    <source>
        <dbReference type="Proteomes" id="UP000245998"/>
    </source>
</evidence>
<dbReference type="InterPro" id="IPR015421">
    <property type="entry name" value="PyrdxlP-dep_Trfase_major"/>
</dbReference>
<dbReference type="InterPro" id="IPR004838">
    <property type="entry name" value="NHTrfase_class1_PyrdxlP-BS"/>
</dbReference>
<dbReference type="GO" id="GO:0030170">
    <property type="term" value="F:pyridoxal phosphate binding"/>
    <property type="evidence" value="ECO:0007669"/>
    <property type="project" value="InterPro"/>
</dbReference>
<dbReference type="NCBIfam" id="NF005815">
    <property type="entry name" value="PRK07681.1"/>
    <property type="match status" value="1"/>
</dbReference>
<dbReference type="EMBL" id="QCZG01000002">
    <property type="protein sequence ID" value="PWA13312.1"/>
    <property type="molecule type" value="Genomic_DNA"/>
</dbReference>
<evidence type="ECO:0000256" key="1">
    <source>
        <dbReference type="ARBA" id="ARBA00001933"/>
    </source>
</evidence>
<dbReference type="SUPFAM" id="SSF53383">
    <property type="entry name" value="PLP-dependent transferases"/>
    <property type="match status" value="1"/>
</dbReference>
<dbReference type="Pfam" id="PF00155">
    <property type="entry name" value="Aminotran_1_2"/>
    <property type="match status" value="1"/>
</dbReference>
<evidence type="ECO:0000313" key="6">
    <source>
        <dbReference type="EMBL" id="PWA13312.1"/>
    </source>
</evidence>
<dbReference type="InterPro" id="IPR050881">
    <property type="entry name" value="LL-DAP_aminotransferase"/>
</dbReference>
<dbReference type="PROSITE" id="PS00105">
    <property type="entry name" value="AA_TRANSFER_CLASS_1"/>
    <property type="match status" value="1"/>
</dbReference>
<evidence type="ECO:0000256" key="2">
    <source>
        <dbReference type="ARBA" id="ARBA00022576"/>
    </source>
</evidence>
<dbReference type="Gene3D" id="3.90.1150.10">
    <property type="entry name" value="Aspartate Aminotransferase, domain 1"/>
    <property type="match status" value="1"/>
</dbReference>
<dbReference type="InterPro" id="IPR004839">
    <property type="entry name" value="Aminotransferase_I/II_large"/>
</dbReference>
<dbReference type="Proteomes" id="UP000245998">
    <property type="component" value="Unassembled WGS sequence"/>
</dbReference>
<gene>
    <name evidence="6" type="ORF">DCC39_02130</name>
</gene>
<reference evidence="6 7" key="1">
    <citation type="submission" date="2018-04" db="EMBL/GenBank/DDBJ databases">
        <title>Camelliibacillus theae gen. nov., sp. nov., isolated from Pu'er tea.</title>
        <authorList>
            <person name="Niu L."/>
        </authorList>
    </citation>
    <scope>NUCLEOTIDE SEQUENCE [LARGE SCALE GENOMIC DNA]</scope>
    <source>
        <strain evidence="6 7">T8</strain>
    </source>
</reference>
<dbReference type="PANTHER" id="PTHR42832:SF3">
    <property type="entry name" value="L-GLUTAMINE--4-(METHYLSULFANYL)-2-OXOBUTANOATE AMINOTRANSFERASE"/>
    <property type="match status" value="1"/>
</dbReference>
<name>A0A2U1K7F0_9BACI</name>
<evidence type="ECO:0000259" key="5">
    <source>
        <dbReference type="Pfam" id="PF00155"/>
    </source>
</evidence>
<keyword evidence="2 4" id="KW-0032">Aminotransferase</keyword>
<organism evidence="6 7">
    <name type="scientific">Pueribacillus theae</name>
    <dbReference type="NCBI Taxonomy" id="2171751"/>
    <lineage>
        <taxon>Bacteria</taxon>
        <taxon>Bacillati</taxon>
        <taxon>Bacillota</taxon>
        <taxon>Bacilli</taxon>
        <taxon>Bacillales</taxon>
        <taxon>Bacillaceae</taxon>
        <taxon>Pueribacillus</taxon>
    </lineage>
</organism>
<sequence length="380" mass="42722">MTKFKTSVFSEMAQYKKKKIAEGKEIIDLSIGSPDLPPPTFMMDELARSVCDETQYGYTLTGTDEFLSAVSFFYRNRYNVELDKETEILQLSGSQDGLVHLPLILTDPGDVVLMPDPCYPAYQIGIDLARAEAYRMPLKKENNFFPNLNEIPETVVKKAKLMFLNYPGNPVPVMPTKEFFEEVVAFARKHSIVVVHDFAYSELNFTNEKPISFLSVDGAKEIGVEFNSLSKSFNMAGCRIAYLAGNHHIIKALGRLKSNLDYGVFMPIQKAATKALMEGAQFLDKNRYIYKARRDVLVDGLNEIGWKIDTPDATMFIWAPIPSGFTSLKFTYELIDRAGVVVTPGNAFGEYGEGYVRIALVQHEGKLKKAVEKIKKSNIL</sequence>
<keyword evidence="7" id="KW-1185">Reference proteome</keyword>
<evidence type="ECO:0000256" key="3">
    <source>
        <dbReference type="ARBA" id="ARBA00022679"/>
    </source>
</evidence>
<dbReference type="GO" id="GO:0008483">
    <property type="term" value="F:transaminase activity"/>
    <property type="evidence" value="ECO:0007669"/>
    <property type="project" value="UniProtKB-KW"/>
</dbReference>
<dbReference type="AlphaFoldDB" id="A0A2U1K7F0"/>
<dbReference type="EC" id="2.6.1.-" evidence="4"/>
<comment type="caution">
    <text evidence="6">The sequence shown here is derived from an EMBL/GenBank/DDBJ whole genome shotgun (WGS) entry which is preliminary data.</text>
</comment>
<protein>
    <recommendedName>
        <fullName evidence="4">Aminotransferase</fullName>
        <ecNumber evidence="4">2.6.1.-</ecNumber>
    </recommendedName>
</protein>
<evidence type="ECO:0000256" key="4">
    <source>
        <dbReference type="RuleBase" id="RU000481"/>
    </source>
</evidence>
<proteinExistence type="inferred from homology"/>
<dbReference type="CDD" id="cd00609">
    <property type="entry name" value="AAT_like"/>
    <property type="match status" value="1"/>
</dbReference>
<comment type="similarity">
    <text evidence="4">Belongs to the class-I pyridoxal-phosphate-dependent aminotransferase family.</text>
</comment>
<feature type="domain" description="Aminotransferase class I/classII large" evidence="5">
    <location>
        <begin position="25"/>
        <end position="374"/>
    </location>
</feature>
<keyword evidence="3 4" id="KW-0808">Transferase</keyword>
<dbReference type="Gene3D" id="3.40.640.10">
    <property type="entry name" value="Type I PLP-dependent aspartate aminotransferase-like (Major domain)"/>
    <property type="match status" value="1"/>
</dbReference>
<comment type="cofactor">
    <cofactor evidence="1 4">
        <name>pyridoxal 5'-phosphate</name>
        <dbReference type="ChEBI" id="CHEBI:597326"/>
    </cofactor>
</comment>
<dbReference type="OrthoDB" id="9802328at2"/>
<accession>A0A2U1K7F0</accession>
<dbReference type="PANTHER" id="PTHR42832">
    <property type="entry name" value="AMINO ACID AMINOTRANSFERASE"/>
    <property type="match status" value="1"/>
</dbReference>
<dbReference type="InterPro" id="IPR015422">
    <property type="entry name" value="PyrdxlP-dep_Trfase_small"/>
</dbReference>